<dbReference type="Proteomes" id="UP000749646">
    <property type="component" value="Unassembled WGS sequence"/>
</dbReference>
<sequence length="69" mass="8324">YDEMDSAIDTLTENLENGEYFRQDFPRACRDQQDFRDQQGLPRLRRIENKRLNKTGFGTMSWPLLHEFL</sequence>
<name>A0A9P6SLK2_9FUNG</name>
<feature type="non-terminal residue" evidence="1">
    <location>
        <position position="1"/>
    </location>
</feature>
<accession>A0A9P6SLK2</accession>
<evidence type="ECO:0000313" key="1">
    <source>
        <dbReference type="EMBL" id="KAF9980899.1"/>
    </source>
</evidence>
<keyword evidence="2" id="KW-1185">Reference proteome</keyword>
<reference evidence="1" key="1">
    <citation type="journal article" date="2020" name="Fungal Divers.">
        <title>Resolving the Mortierellaceae phylogeny through synthesis of multi-gene phylogenetics and phylogenomics.</title>
        <authorList>
            <person name="Vandepol N."/>
            <person name="Liber J."/>
            <person name="Desiro A."/>
            <person name="Na H."/>
            <person name="Kennedy M."/>
            <person name="Barry K."/>
            <person name="Grigoriev I.V."/>
            <person name="Miller A.N."/>
            <person name="O'Donnell K."/>
            <person name="Stajich J.E."/>
            <person name="Bonito G."/>
        </authorList>
    </citation>
    <scope>NUCLEOTIDE SEQUENCE</scope>
    <source>
        <strain evidence="1">MES-2147</strain>
    </source>
</reference>
<protein>
    <submittedName>
        <fullName evidence="1">Uncharacterized protein</fullName>
    </submittedName>
</protein>
<dbReference type="EMBL" id="JAAAHW010003771">
    <property type="protein sequence ID" value="KAF9980899.1"/>
    <property type="molecule type" value="Genomic_DNA"/>
</dbReference>
<comment type="caution">
    <text evidence="1">The sequence shown here is derived from an EMBL/GenBank/DDBJ whole genome shotgun (WGS) entry which is preliminary data.</text>
</comment>
<evidence type="ECO:0000313" key="2">
    <source>
        <dbReference type="Proteomes" id="UP000749646"/>
    </source>
</evidence>
<gene>
    <name evidence="1" type="ORF">BGZ65_004549</name>
</gene>
<proteinExistence type="predicted"/>
<dbReference type="AlphaFoldDB" id="A0A9P6SLK2"/>
<organism evidence="1 2">
    <name type="scientific">Modicella reniformis</name>
    <dbReference type="NCBI Taxonomy" id="1440133"/>
    <lineage>
        <taxon>Eukaryota</taxon>
        <taxon>Fungi</taxon>
        <taxon>Fungi incertae sedis</taxon>
        <taxon>Mucoromycota</taxon>
        <taxon>Mortierellomycotina</taxon>
        <taxon>Mortierellomycetes</taxon>
        <taxon>Mortierellales</taxon>
        <taxon>Mortierellaceae</taxon>
        <taxon>Modicella</taxon>
    </lineage>
</organism>